<evidence type="ECO:0000256" key="1">
    <source>
        <dbReference type="ARBA" id="ARBA00009235"/>
    </source>
</evidence>
<dbReference type="InterPro" id="IPR001347">
    <property type="entry name" value="SIS_dom"/>
</dbReference>
<feature type="domain" description="SIS" evidence="2">
    <location>
        <begin position="28"/>
        <end position="172"/>
    </location>
</feature>
<evidence type="ECO:0000259" key="2">
    <source>
        <dbReference type="PROSITE" id="PS51464"/>
    </source>
</evidence>
<comment type="caution">
    <text evidence="3">The sequence shown here is derived from an EMBL/GenBank/DDBJ whole genome shotgun (WGS) entry which is preliminary data.</text>
</comment>
<accession>A0A949NAR0</accession>
<dbReference type="RefSeq" id="WP_158347351.1">
    <property type="nucleotide sequence ID" value="NZ_JAHQCW010000012.1"/>
</dbReference>
<keyword evidence="4" id="KW-1185">Reference proteome</keyword>
<comment type="similarity">
    <text evidence="1">Belongs to the SIS family. PHI subfamily.</text>
</comment>
<evidence type="ECO:0000313" key="3">
    <source>
        <dbReference type="EMBL" id="MBU9736742.1"/>
    </source>
</evidence>
<organism evidence="3 4">
    <name type="scientific">Diplocloster agilis</name>
    <dbReference type="NCBI Taxonomy" id="2850323"/>
    <lineage>
        <taxon>Bacteria</taxon>
        <taxon>Bacillati</taxon>
        <taxon>Bacillota</taxon>
        <taxon>Clostridia</taxon>
        <taxon>Lachnospirales</taxon>
        <taxon>Lachnospiraceae</taxon>
        <taxon>Diplocloster</taxon>
    </lineage>
</organism>
<dbReference type="EMBL" id="JAHQCW010000012">
    <property type="protein sequence ID" value="MBU9736742.1"/>
    <property type="molecule type" value="Genomic_DNA"/>
</dbReference>
<dbReference type="InterPro" id="IPR046348">
    <property type="entry name" value="SIS_dom_sf"/>
</dbReference>
<name>A0A949NAR0_9FIRM</name>
<dbReference type="PROSITE" id="PS51464">
    <property type="entry name" value="SIS"/>
    <property type="match status" value="1"/>
</dbReference>
<evidence type="ECO:0000313" key="4">
    <source>
        <dbReference type="Proteomes" id="UP000712157"/>
    </source>
</evidence>
<dbReference type="AlphaFoldDB" id="A0A949NAR0"/>
<dbReference type="Pfam" id="PF01380">
    <property type="entry name" value="SIS"/>
    <property type="match status" value="1"/>
</dbReference>
<reference evidence="3" key="1">
    <citation type="submission" date="2021-06" db="EMBL/GenBank/DDBJ databases">
        <title>Description of novel taxa of the family Lachnospiraceae.</title>
        <authorList>
            <person name="Chaplin A.V."/>
            <person name="Sokolova S.R."/>
            <person name="Pikina A.P."/>
            <person name="Korzhanova M."/>
            <person name="Belova V."/>
            <person name="Korostin D."/>
            <person name="Efimov B.A."/>
        </authorList>
    </citation>
    <scope>NUCLEOTIDE SEQUENCE</scope>
    <source>
        <strain evidence="3">ASD5720</strain>
    </source>
</reference>
<dbReference type="NCBIfam" id="TIGR03127">
    <property type="entry name" value="RuMP_HxlB"/>
    <property type="match status" value="1"/>
</dbReference>
<dbReference type="PANTHER" id="PTHR43443">
    <property type="entry name" value="3-HEXULOSE-6-PHOSPHATE ISOMERASE"/>
    <property type="match status" value="1"/>
</dbReference>
<dbReference type="PANTHER" id="PTHR43443:SF1">
    <property type="entry name" value="3-HEXULOSE-6-PHOSPHATE ISOMERASE"/>
    <property type="match status" value="1"/>
</dbReference>
<sequence length="185" mass="20072">MIQPKFERILEELKMTLSEVSEEQVAGMVERIVKAPHIYFAGVGRSGNLIRTFAMRMMHAGLNAYVVGDTATPGAQAGDLLIVGSGSGETESLKAYVDKAKRLGLSVITITSFADSSLARAADHVLQIPAPTPKSDKASKFTSFQPMANLYEQSFLICLDAISMEVMEALGLDSDTMFKRHANLE</sequence>
<gene>
    <name evidence="3" type="primary">hxlB</name>
    <name evidence="3" type="ORF">KTH89_09350</name>
</gene>
<dbReference type="SUPFAM" id="SSF53697">
    <property type="entry name" value="SIS domain"/>
    <property type="match status" value="1"/>
</dbReference>
<proteinExistence type="inferred from homology"/>
<dbReference type="CDD" id="cd05005">
    <property type="entry name" value="SIS_PHI"/>
    <property type="match status" value="1"/>
</dbReference>
<dbReference type="InterPro" id="IPR017552">
    <property type="entry name" value="PHI/rmpB"/>
</dbReference>
<dbReference type="Proteomes" id="UP000712157">
    <property type="component" value="Unassembled WGS sequence"/>
</dbReference>
<dbReference type="GO" id="GO:0016853">
    <property type="term" value="F:isomerase activity"/>
    <property type="evidence" value="ECO:0007669"/>
    <property type="project" value="InterPro"/>
</dbReference>
<dbReference type="GO" id="GO:1901135">
    <property type="term" value="P:carbohydrate derivative metabolic process"/>
    <property type="evidence" value="ECO:0007669"/>
    <property type="project" value="InterPro"/>
</dbReference>
<protein>
    <submittedName>
        <fullName evidence="3">6-phospho-3-hexuloisomerase</fullName>
    </submittedName>
</protein>
<dbReference type="Gene3D" id="3.40.50.10490">
    <property type="entry name" value="Glucose-6-phosphate isomerase like protein, domain 1"/>
    <property type="match status" value="1"/>
</dbReference>
<dbReference type="GO" id="GO:0097367">
    <property type="term" value="F:carbohydrate derivative binding"/>
    <property type="evidence" value="ECO:0007669"/>
    <property type="project" value="InterPro"/>
</dbReference>